<dbReference type="Pfam" id="PF20431">
    <property type="entry name" value="E_motif"/>
    <property type="match status" value="1"/>
</dbReference>
<dbReference type="EMBL" id="GGEC01061113">
    <property type="protein sequence ID" value="MBX41597.1"/>
    <property type="molecule type" value="Transcribed_RNA"/>
</dbReference>
<sequence>MYASAGQWQEAANVRRLINDTRAVKQPGCSWIS</sequence>
<dbReference type="InterPro" id="IPR046848">
    <property type="entry name" value="E_motif"/>
</dbReference>
<reference evidence="1" key="1">
    <citation type="submission" date="2018-02" db="EMBL/GenBank/DDBJ databases">
        <title>Rhizophora mucronata_Transcriptome.</title>
        <authorList>
            <person name="Meera S.P."/>
            <person name="Sreeshan A."/>
            <person name="Augustine A."/>
        </authorList>
    </citation>
    <scope>NUCLEOTIDE SEQUENCE</scope>
    <source>
        <tissue evidence="1">Leaf</tissue>
    </source>
</reference>
<name>A0A2P2NGI9_RHIMU</name>
<accession>A0A2P2NGI9</accession>
<dbReference type="AlphaFoldDB" id="A0A2P2NGI9"/>
<organism evidence="1">
    <name type="scientific">Rhizophora mucronata</name>
    <name type="common">Asiatic mangrove</name>
    <dbReference type="NCBI Taxonomy" id="61149"/>
    <lineage>
        <taxon>Eukaryota</taxon>
        <taxon>Viridiplantae</taxon>
        <taxon>Streptophyta</taxon>
        <taxon>Embryophyta</taxon>
        <taxon>Tracheophyta</taxon>
        <taxon>Spermatophyta</taxon>
        <taxon>Magnoliopsida</taxon>
        <taxon>eudicotyledons</taxon>
        <taxon>Gunneridae</taxon>
        <taxon>Pentapetalae</taxon>
        <taxon>rosids</taxon>
        <taxon>fabids</taxon>
        <taxon>Malpighiales</taxon>
        <taxon>Rhizophoraceae</taxon>
        <taxon>Rhizophora</taxon>
    </lineage>
</organism>
<protein>
    <submittedName>
        <fullName evidence="1">Uncharacterized protein</fullName>
    </submittedName>
</protein>
<proteinExistence type="predicted"/>
<evidence type="ECO:0000313" key="1">
    <source>
        <dbReference type="EMBL" id="MBX41597.1"/>
    </source>
</evidence>